<name>A0AAD9V4V2_ACRCE</name>
<reference evidence="1" key="2">
    <citation type="journal article" date="2023" name="Science">
        <title>Genomic signatures of disease resistance in endangered staghorn corals.</title>
        <authorList>
            <person name="Vollmer S.V."/>
            <person name="Selwyn J.D."/>
            <person name="Despard B.A."/>
            <person name="Roesel C.L."/>
        </authorList>
    </citation>
    <scope>NUCLEOTIDE SEQUENCE</scope>
    <source>
        <strain evidence="1">K2</strain>
    </source>
</reference>
<organism evidence="1 2">
    <name type="scientific">Acropora cervicornis</name>
    <name type="common">Staghorn coral</name>
    <dbReference type="NCBI Taxonomy" id="6130"/>
    <lineage>
        <taxon>Eukaryota</taxon>
        <taxon>Metazoa</taxon>
        <taxon>Cnidaria</taxon>
        <taxon>Anthozoa</taxon>
        <taxon>Hexacorallia</taxon>
        <taxon>Scleractinia</taxon>
        <taxon>Astrocoeniina</taxon>
        <taxon>Acroporidae</taxon>
        <taxon>Acropora</taxon>
    </lineage>
</organism>
<dbReference type="Proteomes" id="UP001249851">
    <property type="component" value="Unassembled WGS sequence"/>
</dbReference>
<reference evidence="1" key="1">
    <citation type="journal article" date="2023" name="G3 (Bethesda)">
        <title>Whole genome assembly and annotation of the endangered Caribbean coral Acropora cervicornis.</title>
        <authorList>
            <person name="Selwyn J.D."/>
            <person name="Vollmer S.V."/>
        </authorList>
    </citation>
    <scope>NUCLEOTIDE SEQUENCE</scope>
    <source>
        <strain evidence="1">K2</strain>
    </source>
</reference>
<proteinExistence type="predicted"/>
<comment type="caution">
    <text evidence="1">The sequence shown here is derived from an EMBL/GenBank/DDBJ whole genome shotgun (WGS) entry which is preliminary data.</text>
</comment>
<evidence type="ECO:0000313" key="1">
    <source>
        <dbReference type="EMBL" id="KAK2561301.1"/>
    </source>
</evidence>
<sequence length="94" mass="11177">MEKYDNKRQESVTNINTRTLISKLCWCVLPRVTRELGMLVFETTGCLFVHLWISVLERLHFKLLLLCSIHCLRCSVLVETKKSDFVHLWKLRDQ</sequence>
<gene>
    <name evidence="1" type="ORF">P5673_015788</name>
</gene>
<accession>A0AAD9V4V2</accession>
<protein>
    <submittedName>
        <fullName evidence="1">Uncharacterized protein</fullName>
    </submittedName>
</protein>
<dbReference type="AlphaFoldDB" id="A0AAD9V4V2"/>
<keyword evidence="2" id="KW-1185">Reference proteome</keyword>
<evidence type="ECO:0000313" key="2">
    <source>
        <dbReference type="Proteomes" id="UP001249851"/>
    </source>
</evidence>
<dbReference type="EMBL" id="JARQWQ010000033">
    <property type="protein sequence ID" value="KAK2561301.1"/>
    <property type="molecule type" value="Genomic_DNA"/>
</dbReference>